<dbReference type="RefSeq" id="WP_092906564.1">
    <property type="nucleotide sequence ID" value="NZ_FOUZ01000003.1"/>
</dbReference>
<feature type="transmembrane region" description="Helical" evidence="1">
    <location>
        <begin position="7"/>
        <end position="24"/>
    </location>
</feature>
<protein>
    <submittedName>
        <fullName evidence="3">Chloramphenicol-sensitive protein RarD</fullName>
    </submittedName>
</protein>
<keyword evidence="4" id="KW-1185">Reference proteome</keyword>
<dbReference type="PANTHER" id="PTHR22911:SF137">
    <property type="entry name" value="SOLUTE CARRIER FAMILY 35 MEMBER G2-RELATED"/>
    <property type="match status" value="1"/>
</dbReference>
<feature type="transmembrane region" description="Helical" evidence="1">
    <location>
        <begin position="270"/>
        <end position="291"/>
    </location>
</feature>
<dbReference type="Proteomes" id="UP000199149">
    <property type="component" value="Unassembled WGS sequence"/>
</dbReference>
<feature type="domain" description="EamA" evidence="2">
    <location>
        <begin position="5"/>
        <end position="149"/>
    </location>
</feature>
<feature type="transmembrane region" description="Helical" evidence="1">
    <location>
        <begin position="104"/>
        <end position="126"/>
    </location>
</feature>
<keyword evidence="1" id="KW-0812">Transmembrane</keyword>
<dbReference type="InterPro" id="IPR000620">
    <property type="entry name" value="EamA_dom"/>
</dbReference>
<feature type="transmembrane region" description="Helical" evidence="1">
    <location>
        <begin position="133"/>
        <end position="150"/>
    </location>
</feature>
<sequence length="301" mass="34202">MNQSKYILAAIIAYFLWGFFSFGLKPIAEYPSLDILFYRLYISVFFLVVINVGFRRDKIKKDWDLFKSLTKKKQNKLVSLIVGGSIILMSNWLVFIIVMNQVSVQAASLSYLVCPIITTVLAFVLLKEHLTKIKWIAVFISIVACLILSIGHFTDLMYSLFVAIAFALYLIIQRSLNIFDSFNLLMTQLLIVAVLMLPLVFMFAGPVPTETVFYQCIMMIVVLFTIIPMFLNNFALKGIDSSTVGILIYLNPIVNFFLAIFYYGEPVSELQMAGYALILIAIIVFNSKTIFKSKSIKKSEV</sequence>
<organism evidence="3 4">
    <name type="scientific">Algoriella xinjiangensis</name>
    <dbReference type="NCBI Taxonomy" id="684065"/>
    <lineage>
        <taxon>Bacteria</taxon>
        <taxon>Pseudomonadati</taxon>
        <taxon>Bacteroidota</taxon>
        <taxon>Flavobacteriia</taxon>
        <taxon>Flavobacteriales</taxon>
        <taxon>Weeksellaceae</taxon>
        <taxon>Algoriella</taxon>
    </lineage>
</organism>
<dbReference type="PANTHER" id="PTHR22911">
    <property type="entry name" value="ACYL-MALONYL CONDENSING ENZYME-RELATED"/>
    <property type="match status" value="1"/>
</dbReference>
<gene>
    <name evidence="3" type="ORF">SAMN05421738_10343</name>
</gene>
<keyword evidence="1" id="KW-1133">Transmembrane helix</keyword>
<dbReference type="Pfam" id="PF00892">
    <property type="entry name" value="EamA"/>
    <property type="match status" value="2"/>
</dbReference>
<feature type="transmembrane region" description="Helical" evidence="1">
    <location>
        <begin position="184"/>
        <end position="206"/>
    </location>
</feature>
<dbReference type="SUPFAM" id="SSF103481">
    <property type="entry name" value="Multidrug resistance efflux transporter EmrE"/>
    <property type="match status" value="2"/>
</dbReference>
<dbReference type="GO" id="GO:0016020">
    <property type="term" value="C:membrane"/>
    <property type="evidence" value="ECO:0007669"/>
    <property type="project" value="InterPro"/>
</dbReference>
<dbReference type="EMBL" id="FOUZ01000003">
    <property type="protein sequence ID" value="SFM83258.1"/>
    <property type="molecule type" value="Genomic_DNA"/>
</dbReference>
<evidence type="ECO:0000256" key="1">
    <source>
        <dbReference type="SAM" id="Phobius"/>
    </source>
</evidence>
<evidence type="ECO:0000259" key="2">
    <source>
        <dbReference type="Pfam" id="PF00892"/>
    </source>
</evidence>
<name>A0A1I4U2K8_9FLAO</name>
<dbReference type="AlphaFoldDB" id="A0A1I4U2K8"/>
<evidence type="ECO:0000313" key="3">
    <source>
        <dbReference type="EMBL" id="SFM83258.1"/>
    </source>
</evidence>
<keyword evidence="1" id="KW-0472">Membrane</keyword>
<evidence type="ECO:0000313" key="4">
    <source>
        <dbReference type="Proteomes" id="UP000199149"/>
    </source>
</evidence>
<reference evidence="4" key="1">
    <citation type="submission" date="2016-10" db="EMBL/GenBank/DDBJ databases">
        <authorList>
            <person name="Varghese N."/>
            <person name="Submissions S."/>
        </authorList>
    </citation>
    <scope>NUCLEOTIDE SEQUENCE [LARGE SCALE GENOMIC DNA]</scope>
    <source>
        <strain evidence="4">XJ109</strain>
    </source>
</reference>
<proteinExistence type="predicted"/>
<dbReference type="OrthoDB" id="369870at2"/>
<accession>A0A1I4U2K8</accession>
<feature type="transmembrane region" description="Helical" evidence="1">
    <location>
        <begin position="243"/>
        <end position="264"/>
    </location>
</feature>
<dbReference type="InterPro" id="IPR037185">
    <property type="entry name" value="EmrE-like"/>
</dbReference>
<feature type="transmembrane region" description="Helical" evidence="1">
    <location>
        <begin position="156"/>
        <end position="172"/>
    </location>
</feature>
<feature type="transmembrane region" description="Helical" evidence="1">
    <location>
        <begin position="36"/>
        <end position="54"/>
    </location>
</feature>
<feature type="transmembrane region" description="Helical" evidence="1">
    <location>
        <begin position="212"/>
        <end position="231"/>
    </location>
</feature>
<feature type="domain" description="EamA" evidence="2">
    <location>
        <begin position="158"/>
        <end position="286"/>
    </location>
</feature>
<feature type="transmembrane region" description="Helical" evidence="1">
    <location>
        <begin position="75"/>
        <end position="98"/>
    </location>
</feature>